<dbReference type="SMART" id="SM00986">
    <property type="entry name" value="UDG"/>
    <property type="match status" value="1"/>
</dbReference>
<reference evidence="15" key="3">
    <citation type="submission" date="2021-11" db="EMBL/GenBank/DDBJ databases">
        <title>Isoprene-degrading acetogen.</title>
        <authorList>
            <person name="Yang Y."/>
            <person name="Jin H."/>
            <person name="Yan J."/>
        </authorList>
    </citation>
    <scope>NUCLEOTIDE SEQUENCE</scope>
    <source>
        <strain evidence="15">Berkeley</strain>
    </source>
</reference>
<keyword evidence="6 9" id="KW-0227">DNA damage</keyword>
<dbReference type="GO" id="GO:0005737">
    <property type="term" value="C:cytoplasm"/>
    <property type="evidence" value="ECO:0007669"/>
    <property type="project" value="UniProtKB-SubCell"/>
</dbReference>
<keyword evidence="18" id="KW-1185">Reference proteome</keyword>
<proteinExistence type="inferred from homology"/>
<dbReference type="RefSeq" id="WP_070369918.1">
    <property type="nucleotide sequence ID" value="NZ_CABIIK010000034.1"/>
</dbReference>
<feature type="active site" description="Proton acceptor" evidence="9 10">
    <location>
        <position position="65"/>
    </location>
</feature>
<evidence type="ECO:0000259" key="12">
    <source>
        <dbReference type="SMART" id="SM00986"/>
    </source>
</evidence>
<evidence type="ECO:0000256" key="2">
    <source>
        <dbReference type="ARBA" id="ARBA00002631"/>
    </source>
</evidence>
<dbReference type="CDD" id="cd10027">
    <property type="entry name" value="UDG-F1-like"/>
    <property type="match status" value="1"/>
</dbReference>
<dbReference type="HAMAP" id="MF_00148">
    <property type="entry name" value="UDG"/>
    <property type="match status" value="1"/>
</dbReference>
<dbReference type="PROSITE" id="PS00130">
    <property type="entry name" value="U_DNA_GLYCOSYLASE"/>
    <property type="match status" value="1"/>
</dbReference>
<dbReference type="PANTHER" id="PTHR11264:SF0">
    <property type="entry name" value="URACIL-DNA GLYCOSYLASE"/>
    <property type="match status" value="1"/>
</dbReference>
<dbReference type="InterPro" id="IPR002043">
    <property type="entry name" value="UDG_fam1"/>
</dbReference>
<keyword evidence="13" id="KW-0326">Glycosidase</keyword>
<evidence type="ECO:0000313" key="14">
    <source>
        <dbReference type="EMBL" id="TYC85630.1"/>
    </source>
</evidence>
<evidence type="ECO:0000313" key="16">
    <source>
        <dbReference type="Proteomes" id="UP000176244"/>
    </source>
</evidence>
<dbReference type="Proteomes" id="UP000322619">
    <property type="component" value="Unassembled WGS sequence"/>
</dbReference>
<dbReference type="PANTHER" id="PTHR11264">
    <property type="entry name" value="URACIL-DNA GLYCOSYLASE"/>
    <property type="match status" value="1"/>
</dbReference>
<dbReference type="NCBIfam" id="NF003591">
    <property type="entry name" value="PRK05254.1-4"/>
    <property type="match status" value="1"/>
</dbReference>
<dbReference type="AlphaFoldDB" id="A0A1F2PKA8"/>
<dbReference type="Proteomes" id="UP001163550">
    <property type="component" value="Chromosome"/>
</dbReference>
<evidence type="ECO:0000256" key="8">
    <source>
        <dbReference type="ARBA" id="ARBA00023204"/>
    </source>
</evidence>
<evidence type="ECO:0000256" key="3">
    <source>
        <dbReference type="ARBA" id="ARBA00008184"/>
    </source>
</evidence>
<dbReference type="InterPro" id="IPR018085">
    <property type="entry name" value="Ura-DNA_Glyclase_AS"/>
</dbReference>
<evidence type="ECO:0000313" key="17">
    <source>
        <dbReference type="Proteomes" id="UP000322619"/>
    </source>
</evidence>
<sequence>MAIHFDNDWEQPIQHELKSDYYRNLRHFLINEYQNRVVYPPMHDIFNAFHLTPLSQTKVCIIGQDPYHGPGQAHGLAFSVKPGVAIPPSLQNIYKELEADLGCPIPRHGCLTDWATQGVLLLNAVLTVRGGEAGSHRNAGWEIFTSQIIKLLNTRAEPVIFILWGRDAQNKKSLITNRHHPIIESAHPSPLSAHRGFFGSRPFSKANQLLQAQGIAPIDWCIKDLETSNGAN</sequence>
<dbReference type="NCBIfam" id="NF003589">
    <property type="entry name" value="PRK05254.1-2"/>
    <property type="match status" value="1"/>
</dbReference>
<evidence type="ECO:0000256" key="11">
    <source>
        <dbReference type="RuleBase" id="RU003780"/>
    </source>
</evidence>
<dbReference type="EC" id="3.2.2.27" evidence="4 9"/>
<name>A0A1F2PKA8_9FIRM</name>
<evidence type="ECO:0000313" key="15">
    <source>
        <dbReference type="EMBL" id="UYO63475.1"/>
    </source>
</evidence>
<evidence type="ECO:0000256" key="4">
    <source>
        <dbReference type="ARBA" id="ARBA00012030"/>
    </source>
</evidence>
<dbReference type="NCBIfam" id="NF003588">
    <property type="entry name" value="PRK05254.1-1"/>
    <property type="match status" value="1"/>
</dbReference>
<organism evidence="13 16">
    <name type="scientific">Acetobacterium wieringae</name>
    <dbReference type="NCBI Taxonomy" id="52694"/>
    <lineage>
        <taxon>Bacteria</taxon>
        <taxon>Bacillati</taxon>
        <taxon>Bacillota</taxon>
        <taxon>Clostridia</taxon>
        <taxon>Eubacteriales</taxon>
        <taxon>Eubacteriaceae</taxon>
        <taxon>Acetobacterium</taxon>
    </lineage>
</organism>
<protein>
    <recommendedName>
        <fullName evidence="5 9">Uracil-DNA glycosylase</fullName>
        <shortName evidence="9">UDG</shortName>
        <ecNumber evidence="4 9">3.2.2.27</ecNumber>
    </recommendedName>
</protein>
<evidence type="ECO:0000256" key="5">
    <source>
        <dbReference type="ARBA" id="ARBA00018429"/>
    </source>
</evidence>
<gene>
    <name evidence="9 13" type="primary">ung</name>
    <name evidence="13" type="ORF">ACWI_05510</name>
    <name evidence="14" type="ORF">FXB42_07030</name>
    <name evidence="15" type="ORF">LNN31_03320</name>
</gene>
<dbReference type="Proteomes" id="UP000176244">
    <property type="component" value="Unassembled WGS sequence"/>
</dbReference>
<comment type="catalytic activity">
    <reaction evidence="1 9 11">
        <text>Hydrolyzes single-stranded DNA or mismatched double-stranded DNA and polynucleotides, releasing free uracil.</text>
        <dbReference type="EC" id="3.2.2.27"/>
    </reaction>
</comment>
<dbReference type="SUPFAM" id="SSF52141">
    <property type="entry name" value="Uracil-DNA glycosylase-like"/>
    <property type="match status" value="1"/>
</dbReference>
<reference evidence="14 17" key="2">
    <citation type="submission" date="2019-08" db="EMBL/GenBank/DDBJ databases">
        <title>Isolation and enrichment of carboxydotrophic bacteria from anaerobic sludge for the production of bio-based chemicals from syngas.</title>
        <authorList>
            <person name="Antares A.L."/>
            <person name="Moreira J."/>
            <person name="Diender M."/>
            <person name="Parshina S.N."/>
            <person name="Stams A.J.M."/>
            <person name="Alves M."/>
            <person name="Alves J.I."/>
            <person name="Sousa D.Z."/>
        </authorList>
    </citation>
    <scope>NUCLEOTIDE SEQUENCE [LARGE SCALE GENOMIC DNA]</scope>
    <source>
        <strain evidence="14 17">JM</strain>
    </source>
</reference>
<dbReference type="STRING" id="52694.ACWI_05510"/>
<dbReference type="GO" id="GO:0004844">
    <property type="term" value="F:uracil DNA N-glycosylase activity"/>
    <property type="evidence" value="ECO:0007669"/>
    <property type="project" value="UniProtKB-UniRule"/>
</dbReference>
<comment type="subcellular location">
    <subcellularLocation>
        <location evidence="9">Cytoplasm</location>
    </subcellularLocation>
</comment>
<dbReference type="InterPro" id="IPR036895">
    <property type="entry name" value="Uracil-DNA_glycosylase-like_sf"/>
</dbReference>
<keyword evidence="9" id="KW-0963">Cytoplasm</keyword>
<feature type="domain" description="Uracil-DNA glycosylase-like" evidence="12">
    <location>
        <begin position="50"/>
        <end position="210"/>
    </location>
</feature>
<evidence type="ECO:0000256" key="10">
    <source>
        <dbReference type="PROSITE-ProRule" id="PRU10072"/>
    </source>
</evidence>
<comment type="function">
    <text evidence="2 9 11">Excises uracil residues from the DNA which can arise as a result of misincorporation of dUMP residues by DNA polymerase or due to deamination of cytosine.</text>
</comment>
<comment type="similarity">
    <text evidence="3 9 11">Belongs to the uracil-DNA glycosylase (UDG) superfamily. UNG family.</text>
</comment>
<keyword evidence="8 9" id="KW-0234">DNA repair</keyword>
<evidence type="ECO:0000256" key="1">
    <source>
        <dbReference type="ARBA" id="ARBA00001400"/>
    </source>
</evidence>
<dbReference type="NCBIfam" id="NF003592">
    <property type="entry name" value="PRK05254.1-5"/>
    <property type="match status" value="1"/>
</dbReference>
<evidence type="ECO:0000256" key="7">
    <source>
        <dbReference type="ARBA" id="ARBA00022801"/>
    </source>
</evidence>
<dbReference type="NCBIfam" id="TIGR00628">
    <property type="entry name" value="ung"/>
    <property type="match status" value="1"/>
</dbReference>
<dbReference type="InterPro" id="IPR005122">
    <property type="entry name" value="Uracil-DNA_glycosylase-like"/>
</dbReference>
<dbReference type="FunFam" id="3.40.470.10:FF:000001">
    <property type="entry name" value="Uracil-DNA glycosylase"/>
    <property type="match status" value="1"/>
</dbReference>
<accession>A0A1F2PKA8</accession>
<dbReference type="OrthoDB" id="9804372at2"/>
<dbReference type="EMBL" id="LKEU01000014">
    <property type="protein sequence ID" value="OFV71803.1"/>
    <property type="molecule type" value="Genomic_DNA"/>
</dbReference>
<evidence type="ECO:0000313" key="18">
    <source>
        <dbReference type="Proteomes" id="UP001163550"/>
    </source>
</evidence>
<dbReference type="SMART" id="SM00987">
    <property type="entry name" value="UreE_C"/>
    <property type="match status" value="1"/>
</dbReference>
<dbReference type="GO" id="GO:0097510">
    <property type="term" value="P:base-excision repair, AP site formation via deaminated base removal"/>
    <property type="evidence" value="ECO:0007669"/>
    <property type="project" value="TreeGrafter"/>
</dbReference>
<evidence type="ECO:0000313" key="13">
    <source>
        <dbReference type="EMBL" id="OFV71803.1"/>
    </source>
</evidence>
<dbReference type="EMBL" id="VSLA01000013">
    <property type="protein sequence ID" value="TYC85630.1"/>
    <property type="molecule type" value="Genomic_DNA"/>
</dbReference>
<dbReference type="Gene3D" id="3.40.470.10">
    <property type="entry name" value="Uracil-DNA glycosylase-like domain"/>
    <property type="match status" value="1"/>
</dbReference>
<evidence type="ECO:0000256" key="9">
    <source>
        <dbReference type="HAMAP-Rule" id="MF_00148"/>
    </source>
</evidence>
<evidence type="ECO:0000256" key="6">
    <source>
        <dbReference type="ARBA" id="ARBA00022763"/>
    </source>
</evidence>
<dbReference type="Pfam" id="PF03167">
    <property type="entry name" value="UDG"/>
    <property type="match status" value="1"/>
</dbReference>
<dbReference type="EMBL" id="CP087994">
    <property type="protein sequence ID" value="UYO63475.1"/>
    <property type="molecule type" value="Genomic_DNA"/>
</dbReference>
<reference evidence="13 16" key="1">
    <citation type="submission" date="2015-09" db="EMBL/GenBank/DDBJ databases">
        <title>Genome sequence of Acetobacterium wieringae DSM 1911.</title>
        <authorList>
            <person name="Poehlein A."/>
            <person name="Bengelsdorf F.R."/>
            <person name="Schiel-Bengelsdorf B."/>
            <person name="Duerre P."/>
            <person name="Daniel R."/>
        </authorList>
    </citation>
    <scope>NUCLEOTIDE SEQUENCE [LARGE SCALE GENOMIC DNA]</scope>
    <source>
        <strain evidence="13 16">DSM 1911</strain>
    </source>
</reference>
<keyword evidence="7 9" id="KW-0378">Hydrolase</keyword>